<name>A0A5P0Y0S3_9BACT</name>
<proteinExistence type="predicted"/>
<evidence type="ECO:0008006" key="3">
    <source>
        <dbReference type="Google" id="ProtNLM"/>
    </source>
</evidence>
<accession>A0A5P0Y0S3</accession>
<evidence type="ECO:0000313" key="2">
    <source>
        <dbReference type="Proteomes" id="UP000390763"/>
    </source>
</evidence>
<dbReference type="RefSeq" id="WP_153073119.1">
    <property type="nucleotide sequence ID" value="NZ_VZAE01000062.1"/>
</dbReference>
<organism evidence="1 2">
    <name type="scientific">Segatella copri</name>
    <dbReference type="NCBI Taxonomy" id="165179"/>
    <lineage>
        <taxon>Bacteria</taxon>
        <taxon>Pseudomonadati</taxon>
        <taxon>Bacteroidota</taxon>
        <taxon>Bacteroidia</taxon>
        <taxon>Bacteroidales</taxon>
        <taxon>Prevotellaceae</taxon>
        <taxon>Segatella</taxon>
    </lineage>
</organism>
<evidence type="ECO:0000313" key="1">
    <source>
        <dbReference type="EMBL" id="MQO05121.1"/>
    </source>
</evidence>
<dbReference type="Gene3D" id="3.10.450.50">
    <property type="match status" value="1"/>
</dbReference>
<sequence>MKKLLIFMIFMMGLFFSSCREEKSDPGYLAGIAAKGYYDLLLEGKYKEFVDGYNQPYRLPNGYQDQLLMNAKMFVEQQQDEHKGMVKVNVLNAKADTTHHVADVFLQVVYGDSTKEQIVVPMVEVKDAWKMK</sequence>
<gene>
    <name evidence="1" type="ORF">F7D62_13680</name>
</gene>
<dbReference type="Proteomes" id="UP000390763">
    <property type="component" value="Unassembled WGS sequence"/>
</dbReference>
<dbReference type="EMBL" id="VZBT01000101">
    <property type="protein sequence ID" value="MQO05121.1"/>
    <property type="molecule type" value="Genomic_DNA"/>
</dbReference>
<comment type="caution">
    <text evidence="1">The sequence shown here is derived from an EMBL/GenBank/DDBJ whole genome shotgun (WGS) entry which is preliminary data.</text>
</comment>
<dbReference type="AlphaFoldDB" id="A0A5P0Y0S3"/>
<reference evidence="2" key="1">
    <citation type="submission" date="2019-09" db="EMBL/GenBank/DDBJ databases">
        <title>Distinct polysaccharide growth profiles of human intestinal Prevotella copri isolates.</title>
        <authorList>
            <person name="Fehlner-Peach H."/>
            <person name="Magnabosco C."/>
            <person name="Raghavan V."/>
            <person name="Scher J.U."/>
            <person name="Tett A."/>
            <person name="Cox L.M."/>
            <person name="Gottsegen C."/>
            <person name="Watters A."/>
            <person name="Wiltshire- Gordon J.D."/>
            <person name="Segata N."/>
            <person name="Bonneau R."/>
            <person name="Littman D.R."/>
        </authorList>
    </citation>
    <scope>NUCLEOTIDE SEQUENCE [LARGE SCALE GENOMIC DNA]</scope>
    <source>
        <strain evidence="2">iAK279</strain>
    </source>
</reference>
<dbReference type="PROSITE" id="PS51257">
    <property type="entry name" value="PROKAR_LIPOPROTEIN"/>
    <property type="match status" value="1"/>
</dbReference>
<protein>
    <recommendedName>
        <fullName evidence="3">Lumazine-binding domain</fullName>
    </recommendedName>
</protein>